<organism evidence="1 2">
    <name type="scientific">Acorus gramineus</name>
    <name type="common">Dwarf sweet flag</name>
    <dbReference type="NCBI Taxonomy" id="55184"/>
    <lineage>
        <taxon>Eukaryota</taxon>
        <taxon>Viridiplantae</taxon>
        <taxon>Streptophyta</taxon>
        <taxon>Embryophyta</taxon>
        <taxon>Tracheophyta</taxon>
        <taxon>Spermatophyta</taxon>
        <taxon>Magnoliopsida</taxon>
        <taxon>Liliopsida</taxon>
        <taxon>Acoraceae</taxon>
        <taxon>Acorus</taxon>
    </lineage>
</organism>
<proteinExistence type="predicted"/>
<reference evidence="1" key="1">
    <citation type="journal article" date="2023" name="Nat. Commun.">
        <title>Diploid and tetraploid genomes of Acorus and the evolution of monocots.</title>
        <authorList>
            <person name="Ma L."/>
            <person name="Liu K.W."/>
            <person name="Li Z."/>
            <person name="Hsiao Y.Y."/>
            <person name="Qi Y."/>
            <person name="Fu T."/>
            <person name="Tang G.D."/>
            <person name="Zhang D."/>
            <person name="Sun W.H."/>
            <person name="Liu D.K."/>
            <person name="Li Y."/>
            <person name="Chen G.Z."/>
            <person name="Liu X.D."/>
            <person name="Liao X.Y."/>
            <person name="Jiang Y.T."/>
            <person name="Yu X."/>
            <person name="Hao Y."/>
            <person name="Huang J."/>
            <person name="Zhao X.W."/>
            <person name="Ke S."/>
            <person name="Chen Y.Y."/>
            <person name="Wu W.L."/>
            <person name="Hsu J.L."/>
            <person name="Lin Y.F."/>
            <person name="Huang M.D."/>
            <person name="Li C.Y."/>
            <person name="Huang L."/>
            <person name="Wang Z.W."/>
            <person name="Zhao X."/>
            <person name="Zhong W.Y."/>
            <person name="Peng D.H."/>
            <person name="Ahmad S."/>
            <person name="Lan S."/>
            <person name="Zhang J.S."/>
            <person name="Tsai W.C."/>
            <person name="Van de Peer Y."/>
            <person name="Liu Z.J."/>
        </authorList>
    </citation>
    <scope>NUCLEOTIDE SEQUENCE</scope>
    <source>
        <strain evidence="1">SCP</strain>
    </source>
</reference>
<evidence type="ECO:0000313" key="1">
    <source>
        <dbReference type="EMBL" id="KAK1263243.1"/>
    </source>
</evidence>
<accession>A0AAV9AGD7</accession>
<dbReference type="AlphaFoldDB" id="A0AAV9AGD7"/>
<name>A0AAV9AGD7_ACOGR</name>
<comment type="caution">
    <text evidence="1">The sequence shown here is derived from an EMBL/GenBank/DDBJ whole genome shotgun (WGS) entry which is preliminary data.</text>
</comment>
<dbReference type="EMBL" id="JAUJYN010000009">
    <property type="protein sequence ID" value="KAK1263243.1"/>
    <property type="molecule type" value="Genomic_DNA"/>
</dbReference>
<evidence type="ECO:0000313" key="2">
    <source>
        <dbReference type="Proteomes" id="UP001179952"/>
    </source>
</evidence>
<gene>
    <name evidence="1" type="ORF">QJS04_geneDACA009266</name>
</gene>
<sequence>MYYFMHKLCGGVLLLIYVFLCQTLYFPMYNIIGCVETSLIYVIGEVKREDSIWKLLANERRCWFIYTDLQWFVTVTGDHGLDLNLTISLSHCP</sequence>
<protein>
    <recommendedName>
        <fullName evidence="3">Secreted protein</fullName>
    </recommendedName>
</protein>
<keyword evidence="2" id="KW-1185">Reference proteome</keyword>
<dbReference type="Proteomes" id="UP001179952">
    <property type="component" value="Unassembled WGS sequence"/>
</dbReference>
<evidence type="ECO:0008006" key="3">
    <source>
        <dbReference type="Google" id="ProtNLM"/>
    </source>
</evidence>
<reference evidence="1" key="2">
    <citation type="submission" date="2023-06" db="EMBL/GenBank/DDBJ databases">
        <authorList>
            <person name="Ma L."/>
            <person name="Liu K.-W."/>
            <person name="Li Z."/>
            <person name="Hsiao Y.-Y."/>
            <person name="Qi Y."/>
            <person name="Fu T."/>
            <person name="Tang G."/>
            <person name="Zhang D."/>
            <person name="Sun W.-H."/>
            <person name="Liu D.-K."/>
            <person name="Li Y."/>
            <person name="Chen G.-Z."/>
            <person name="Liu X.-D."/>
            <person name="Liao X.-Y."/>
            <person name="Jiang Y.-T."/>
            <person name="Yu X."/>
            <person name="Hao Y."/>
            <person name="Huang J."/>
            <person name="Zhao X.-W."/>
            <person name="Ke S."/>
            <person name="Chen Y.-Y."/>
            <person name="Wu W.-L."/>
            <person name="Hsu J.-L."/>
            <person name="Lin Y.-F."/>
            <person name="Huang M.-D."/>
            <person name="Li C.-Y."/>
            <person name="Huang L."/>
            <person name="Wang Z.-W."/>
            <person name="Zhao X."/>
            <person name="Zhong W.-Y."/>
            <person name="Peng D.-H."/>
            <person name="Ahmad S."/>
            <person name="Lan S."/>
            <person name="Zhang J.-S."/>
            <person name="Tsai W.-C."/>
            <person name="Van De Peer Y."/>
            <person name="Liu Z.-J."/>
        </authorList>
    </citation>
    <scope>NUCLEOTIDE SEQUENCE</scope>
    <source>
        <strain evidence="1">SCP</strain>
        <tissue evidence="1">Leaves</tissue>
    </source>
</reference>